<gene>
    <name evidence="2" type="ORF">HPB51_005156</name>
</gene>
<evidence type="ECO:0000313" key="3">
    <source>
        <dbReference type="Proteomes" id="UP000821866"/>
    </source>
</evidence>
<keyword evidence="3" id="KW-1185">Reference proteome</keyword>
<reference evidence="2" key="2">
    <citation type="submission" date="2021-09" db="EMBL/GenBank/DDBJ databases">
        <authorList>
            <person name="Jia N."/>
            <person name="Wang J."/>
            <person name="Shi W."/>
            <person name="Du L."/>
            <person name="Sun Y."/>
            <person name="Zhan W."/>
            <person name="Jiang J."/>
            <person name="Wang Q."/>
            <person name="Zhang B."/>
            <person name="Ji P."/>
            <person name="Sakyi L.B."/>
            <person name="Cui X."/>
            <person name="Yuan T."/>
            <person name="Jiang B."/>
            <person name="Yang W."/>
            <person name="Lam T.T.-Y."/>
            <person name="Chang Q."/>
            <person name="Ding S."/>
            <person name="Wang X."/>
            <person name="Zhu J."/>
            <person name="Ruan X."/>
            <person name="Zhao L."/>
            <person name="Wei J."/>
            <person name="Que T."/>
            <person name="Du C."/>
            <person name="Cheng J."/>
            <person name="Dai P."/>
            <person name="Han X."/>
            <person name="Huang E."/>
            <person name="Gao Y."/>
            <person name="Liu J."/>
            <person name="Shao H."/>
            <person name="Ye R."/>
            <person name="Li L."/>
            <person name="Wei W."/>
            <person name="Wang X."/>
            <person name="Wang C."/>
            <person name="Huo Q."/>
            <person name="Li W."/>
            <person name="Guo W."/>
            <person name="Chen H."/>
            <person name="Chen S."/>
            <person name="Zhou L."/>
            <person name="Zhou L."/>
            <person name="Ni X."/>
            <person name="Tian J."/>
            <person name="Zhou Y."/>
            <person name="Sheng Y."/>
            <person name="Liu T."/>
            <person name="Pan Y."/>
            <person name="Xia L."/>
            <person name="Li J."/>
            <person name="Zhao F."/>
            <person name="Cao W."/>
        </authorList>
    </citation>
    <scope>NUCLEOTIDE SEQUENCE</scope>
    <source>
        <strain evidence="2">Rmic-2018</strain>
        <tissue evidence="2">Larvae</tissue>
    </source>
</reference>
<name>A0A9J6DL47_RHIMP</name>
<proteinExistence type="predicted"/>
<keyword evidence="1" id="KW-0175">Coiled coil</keyword>
<evidence type="ECO:0000256" key="1">
    <source>
        <dbReference type="SAM" id="Coils"/>
    </source>
</evidence>
<accession>A0A9J6DL47</accession>
<protein>
    <submittedName>
        <fullName evidence="2">Uncharacterized protein</fullName>
    </submittedName>
</protein>
<sequence length="367" mass="40271">MKISVSSYRFLKDADDARRRTVLIRNLRIRKKVTDIAEVRSNQSAHDDLTILGSSSDGYAFVAITSTQAGSSPKAVITVNNVSVTSITDTGATVSIVETPPQPPAKLHPRLRTSIHPPLVLDKPDWPTWQPGITSSVFEAASEGYKGQPADSPFGHDIAPYDGMPNLRWLLLQVSYLKESNPGPMTKTEAESFAQALDAIRKLEECQASLMAKLKTAKEKKVEADNKIELLSHKVASLERATASRHPSEVGTDSDANAKRKVQVSVCVAGAQRISSLDEAGDKQPLSSEMRCMSEVGRPCDNGRVGIEEPSEKCQAPIQSCGRRGLLFCQRVFCNWQTSQKRLLCSKTWKHPLKLWSLMKTAGDMTP</sequence>
<dbReference type="AlphaFoldDB" id="A0A9J6DL47"/>
<feature type="coiled-coil region" evidence="1">
    <location>
        <begin position="200"/>
        <end position="241"/>
    </location>
</feature>
<dbReference type="EMBL" id="JABSTU010000008">
    <property type="protein sequence ID" value="KAH8022791.1"/>
    <property type="molecule type" value="Genomic_DNA"/>
</dbReference>
<comment type="caution">
    <text evidence="2">The sequence shown here is derived from an EMBL/GenBank/DDBJ whole genome shotgun (WGS) entry which is preliminary data.</text>
</comment>
<evidence type="ECO:0000313" key="2">
    <source>
        <dbReference type="EMBL" id="KAH8022791.1"/>
    </source>
</evidence>
<organism evidence="2 3">
    <name type="scientific">Rhipicephalus microplus</name>
    <name type="common">Cattle tick</name>
    <name type="synonym">Boophilus microplus</name>
    <dbReference type="NCBI Taxonomy" id="6941"/>
    <lineage>
        <taxon>Eukaryota</taxon>
        <taxon>Metazoa</taxon>
        <taxon>Ecdysozoa</taxon>
        <taxon>Arthropoda</taxon>
        <taxon>Chelicerata</taxon>
        <taxon>Arachnida</taxon>
        <taxon>Acari</taxon>
        <taxon>Parasitiformes</taxon>
        <taxon>Ixodida</taxon>
        <taxon>Ixodoidea</taxon>
        <taxon>Ixodidae</taxon>
        <taxon>Rhipicephalinae</taxon>
        <taxon>Rhipicephalus</taxon>
        <taxon>Boophilus</taxon>
    </lineage>
</organism>
<reference evidence="2" key="1">
    <citation type="journal article" date="2020" name="Cell">
        <title>Large-Scale Comparative Analyses of Tick Genomes Elucidate Their Genetic Diversity and Vector Capacities.</title>
        <authorList>
            <consortium name="Tick Genome and Microbiome Consortium (TIGMIC)"/>
            <person name="Jia N."/>
            <person name="Wang J."/>
            <person name="Shi W."/>
            <person name="Du L."/>
            <person name="Sun Y."/>
            <person name="Zhan W."/>
            <person name="Jiang J.F."/>
            <person name="Wang Q."/>
            <person name="Zhang B."/>
            <person name="Ji P."/>
            <person name="Bell-Sakyi L."/>
            <person name="Cui X.M."/>
            <person name="Yuan T.T."/>
            <person name="Jiang B.G."/>
            <person name="Yang W.F."/>
            <person name="Lam T.T."/>
            <person name="Chang Q.C."/>
            <person name="Ding S.J."/>
            <person name="Wang X.J."/>
            <person name="Zhu J.G."/>
            <person name="Ruan X.D."/>
            <person name="Zhao L."/>
            <person name="Wei J.T."/>
            <person name="Ye R.Z."/>
            <person name="Que T.C."/>
            <person name="Du C.H."/>
            <person name="Zhou Y.H."/>
            <person name="Cheng J.X."/>
            <person name="Dai P.F."/>
            <person name="Guo W.B."/>
            <person name="Han X.H."/>
            <person name="Huang E.J."/>
            <person name="Li L.F."/>
            <person name="Wei W."/>
            <person name="Gao Y.C."/>
            <person name="Liu J.Z."/>
            <person name="Shao H.Z."/>
            <person name="Wang X."/>
            <person name="Wang C.C."/>
            <person name="Yang T.C."/>
            <person name="Huo Q.B."/>
            <person name="Li W."/>
            <person name="Chen H.Y."/>
            <person name="Chen S.E."/>
            <person name="Zhou L.G."/>
            <person name="Ni X.B."/>
            <person name="Tian J.H."/>
            <person name="Sheng Y."/>
            <person name="Liu T."/>
            <person name="Pan Y.S."/>
            <person name="Xia L.Y."/>
            <person name="Li J."/>
            <person name="Zhao F."/>
            <person name="Cao W.C."/>
        </authorList>
    </citation>
    <scope>NUCLEOTIDE SEQUENCE</scope>
    <source>
        <strain evidence="2">Rmic-2018</strain>
    </source>
</reference>
<dbReference type="Proteomes" id="UP000821866">
    <property type="component" value="Chromosome 6"/>
</dbReference>